<feature type="compositionally biased region" description="Pro residues" evidence="1">
    <location>
        <begin position="106"/>
        <end position="117"/>
    </location>
</feature>
<dbReference type="AlphaFoldDB" id="A0A8H7E3C0"/>
<evidence type="ECO:0000256" key="1">
    <source>
        <dbReference type="SAM" id="MobiDB-lite"/>
    </source>
</evidence>
<protein>
    <submittedName>
        <fullName evidence="2">Uncharacterized protein</fullName>
    </submittedName>
</protein>
<dbReference type="EMBL" id="JAACFV010000084">
    <property type="protein sequence ID" value="KAF7506593.1"/>
    <property type="molecule type" value="Genomic_DNA"/>
</dbReference>
<feature type="region of interest" description="Disordered" evidence="1">
    <location>
        <begin position="27"/>
        <end position="62"/>
    </location>
</feature>
<gene>
    <name evidence="2" type="ORF">GJ744_011630</name>
</gene>
<feature type="compositionally biased region" description="Low complexity" evidence="1">
    <location>
        <begin position="27"/>
        <end position="38"/>
    </location>
</feature>
<evidence type="ECO:0000313" key="3">
    <source>
        <dbReference type="Proteomes" id="UP000606974"/>
    </source>
</evidence>
<sequence length="165" mass="17404">MPVATRVSALVAPAKGLHFCAVLVTSSSSQSEAKTSPSHRALPLWPGKFDPREHSKDISSRSDRLESLPFPILLASTSLATALPSASHPIPLHPPSIARTDTISLPPRPRPRPPPSSSPDGGLPLGISTFSPGRSKSAQNAKAKLGEKKSQTATQQNQLIISSRV</sequence>
<reference evidence="2" key="1">
    <citation type="submission" date="2020-02" db="EMBL/GenBank/DDBJ databases">
        <authorList>
            <person name="Palmer J.M."/>
        </authorList>
    </citation>
    <scope>NUCLEOTIDE SEQUENCE</scope>
    <source>
        <strain evidence="2">EPUS1.4</strain>
        <tissue evidence="2">Thallus</tissue>
    </source>
</reference>
<feature type="compositionally biased region" description="Polar residues" evidence="1">
    <location>
        <begin position="128"/>
        <end position="140"/>
    </location>
</feature>
<proteinExistence type="predicted"/>
<dbReference type="Proteomes" id="UP000606974">
    <property type="component" value="Unassembled WGS sequence"/>
</dbReference>
<keyword evidence="3" id="KW-1185">Reference proteome</keyword>
<evidence type="ECO:0000313" key="2">
    <source>
        <dbReference type="EMBL" id="KAF7506593.1"/>
    </source>
</evidence>
<comment type="caution">
    <text evidence="2">The sequence shown here is derived from an EMBL/GenBank/DDBJ whole genome shotgun (WGS) entry which is preliminary data.</text>
</comment>
<accession>A0A8H7E3C0</accession>
<name>A0A8H7E3C0_9EURO</name>
<feature type="compositionally biased region" description="Polar residues" evidence="1">
    <location>
        <begin position="151"/>
        <end position="165"/>
    </location>
</feature>
<feature type="compositionally biased region" description="Basic and acidic residues" evidence="1">
    <location>
        <begin position="49"/>
        <end position="62"/>
    </location>
</feature>
<organism evidence="2 3">
    <name type="scientific">Endocarpon pusillum</name>
    <dbReference type="NCBI Taxonomy" id="364733"/>
    <lineage>
        <taxon>Eukaryota</taxon>
        <taxon>Fungi</taxon>
        <taxon>Dikarya</taxon>
        <taxon>Ascomycota</taxon>
        <taxon>Pezizomycotina</taxon>
        <taxon>Eurotiomycetes</taxon>
        <taxon>Chaetothyriomycetidae</taxon>
        <taxon>Verrucariales</taxon>
        <taxon>Verrucariaceae</taxon>
        <taxon>Endocarpon</taxon>
    </lineage>
</organism>
<feature type="region of interest" description="Disordered" evidence="1">
    <location>
        <begin position="84"/>
        <end position="165"/>
    </location>
</feature>